<comment type="caution">
    <text evidence="1">The sequence shown here is derived from an EMBL/GenBank/DDBJ whole genome shotgun (WGS) entry which is preliminary data.</text>
</comment>
<protein>
    <submittedName>
        <fullName evidence="1">Uncharacterized protein</fullName>
    </submittedName>
</protein>
<gene>
    <name evidence="1" type="ORF">FHR99_000215</name>
</gene>
<accession>A0A7W4Z3Z7</accession>
<name>A0A7W4Z3Z7_9GAMM</name>
<keyword evidence="2" id="KW-1185">Reference proteome</keyword>
<evidence type="ECO:0000313" key="1">
    <source>
        <dbReference type="EMBL" id="MBB3045979.1"/>
    </source>
</evidence>
<evidence type="ECO:0000313" key="2">
    <source>
        <dbReference type="Proteomes" id="UP000537130"/>
    </source>
</evidence>
<dbReference type="RefSeq" id="WP_183408696.1">
    <property type="nucleotide sequence ID" value="NZ_JACHWY010000001.1"/>
</dbReference>
<dbReference type="AlphaFoldDB" id="A0A7W4Z3Z7"/>
<reference evidence="1 2" key="1">
    <citation type="submission" date="2020-08" db="EMBL/GenBank/DDBJ databases">
        <title>Genomic Encyclopedia of Type Strains, Phase III (KMG-III): the genomes of soil and plant-associated and newly described type strains.</title>
        <authorList>
            <person name="Whitman W."/>
        </authorList>
    </citation>
    <scope>NUCLEOTIDE SEQUENCE [LARGE SCALE GENOMIC DNA]</scope>
    <source>
        <strain evidence="1 2">CECT 8654</strain>
    </source>
</reference>
<dbReference type="EMBL" id="JACHWY010000001">
    <property type="protein sequence ID" value="MBB3045979.1"/>
    <property type="molecule type" value="Genomic_DNA"/>
</dbReference>
<dbReference type="Proteomes" id="UP000537130">
    <property type="component" value="Unassembled WGS sequence"/>
</dbReference>
<sequence>MQYLKTFPYVLNRQWDQLTFTGSGVAPTEVATTYRLYEMVRSTPGSIGYVNRLPGNMNDIKLVGQDSTFDTERTIRF</sequence>
<organism evidence="1 2">
    <name type="scientific">Litorivivens lipolytica</name>
    <dbReference type="NCBI Taxonomy" id="1524264"/>
    <lineage>
        <taxon>Bacteria</taxon>
        <taxon>Pseudomonadati</taxon>
        <taxon>Pseudomonadota</taxon>
        <taxon>Gammaproteobacteria</taxon>
        <taxon>Litorivivens</taxon>
    </lineage>
</organism>
<proteinExistence type="predicted"/>